<reference evidence="3 4" key="1">
    <citation type="submission" date="2018-07" db="EMBL/GenBank/DDBJ databases">
        <title>Genomic Encyclopedia of Type Strains, Phase IV (KMG-IV): sequencing the most valuable type-strain genomes for metagenomic binning, comparative biology and taxonomic classification.</title>
        <authorList>
            <person name="Goeker M."/>
        </authorList>
    </citation>
    <scope>NUCLEOTIDE SEQUENCE [LARGE SCALE GENOMIC DNA]</scope>
    <source>
        <strain evidence="3 4">DSM 21634</strain>
    </source>
</reference>
<dbReference type="EMBL" id="QPJK01000013">
    <property type="protein sequence ID" value="RCW65174.1"/>
    <property type="molecule type" value="Genomic_DNA"/>
</dbReference>
<keyword evidence="4" id="KW-1185">Reference proteome</keyword>
<comment type="caution">
    <text evidence="3">The sequence shown here is derived from an EMBL/GenBank/DDBJ whole genome shotgun (WGS) entry which is preliminary data.</text>
</comment>
<proteinExistence type="predicted"/>
<accession>A0A368XGN3</accession>
<name>A0A368XGN3_9BURK</name>
<dbReference type="Pfam" id="PF05065">
    <property type="entry name" value="Phage_capsid"/>
    <property type="match status" value="1"/>
</dbReference>
<dbReference type="RefSeq" id="WP_170168369.1">
    <property type="nucleotide sequence ID" value="NZ_QPJK01000013.1"/>
</dbReference>
<evidence type="ECO:0000259" key="2">
    <source>
        <dbReference type="Pfam" id="PF05065"/>
    </source>
</evidence>
<comment type="subcellular location">
    <subcellularLocation>
        <location evidence="1">Virion</location>
    </subcellularLocation>
</comment>
<evidence type="ECO:0000313" key="4">
    <source>
        <dbReference type="Proteomes" id="UP000252884"/>
    </source>
</evidence>
<gene>
    <name evidence="3" type="ORF">DES41_11398</name>
</gene>
<dbReference type="Proteomes" id="UP000252884">
    <property type="component" value="Unassembled WGS sequence"/>
</dbReference>
<feature type="domain" description="Phage capsid-like C-terminal" evidence="2">
    <location>
        <begin position="90"/>
        <end position="328"/>
    </location>
</feature>
<dbReference type="SUPFAM" id="SSF56563">
    <property type="entry name" value="Major capsid protein gp5"/>
    <property type="match status" value="1"/>
</dbReference>
<sequence length="335" mass="34939">MSLVPPGRLAGRYLKSLAATRDRLSAAAFVDSLPWEEREVLKAAVGGVTTATAPELVSSIGQDYMALVRPRTLIGRLQHIRRVPFRTRSIVQIAGATGFWVAETRNVPVQMSTFSQLQSLPMRKVAAVSVVSEELARSSDGEAIVLRDLAAASVAMMDSSFVDPTSAAVSDERPAAITNGQPTVAASGTDAAAVRADIKALIAIYTGDLGTGVFMMTPRVALRIALLLPNDVNVRIDIEAGTGLLFGMPVLLSSAVPGTVIALVDGAAVQLAGADSAELRVSREATILMSNTPDTGAPARVSVFQTDSVALMGLVSVNWQLLRAGAAASLTGVAY</sequence>
<dbReference type="InterPro" id="IPR024455">
    <property type="entry name" value="Phage_capsid"/>
</dbReference>
<dbReference type="NCBIfam" id="TIGR01554">
    <property type="entry name" value="major_cap_HK97"/>
    <property type="match status" value="1"/>
</dbReference>
<evidence type="ECO:0000313" key="3">
    <source>
        <dbReference type="EMBL" id="RCW65174.1"/>
    </source>
</evidence>
<organism evidence="3 4">
    <name type="scientific">Pseudorhodoferax soli</name>
    <dbReference type="NCBI Taxonomy" id="545864"/>
    <lineage>
        <taxon>Bacteria</taxon>
        <taxon>Pseudomonadati</taxon>
        <taxon>Pseudomonadota</taxon>
        <taxon>Betaproteobacteria</taxon>
        <taxon>Burkholderiales</taxon>
        <taxon>Comamonadaceae</taxon>
    </lineage>
</organism>
<protein>
    <submittedName>
        <fullName evidence="3">HK97 family phage major capsid protein</fullName>
    </submittedName>
</protein>
<evidence type="ECO:0000256" key="1">
    <source>
        <dbReference type="ARBA" id="ARBA00004328"/>
    </source>
</evidence>
<dbReference type="InterPro" id="IPR054612">
    <property type="entry name" value="Phage_capsid-like_C"/>
</dbReference>
<dbReference type="AlphaFoldDB" id="A0A368XGN3"/>